<dbReference type="AlphaFoldDB" id="A0A4Y1N3H1"/>
<dbReference type="RefSeq" id="WP_027282936.1">
    <property type="nucleotide sequence ID" value="NZ_CP025189.1"/>
</dbReference>
<dbReference type="NCBIfam" id="TIGR01543">
    <property type="entry name" value="proheadase_HK97"/>
    <property type="match status" value="1"/>
</dbReference>
<gene>
    <name evidence="5" type="ORF">RADP37_05357</name>
</gene>
<evidence type="ECO:0000256" key="3">
    <source>
        <dbReference type="ARBA" id="ARBA00022801"/>
    </source>
</evidence>
<proteinExistence type="predicted"/>
<dbReference type="InterPro" id="IPR006433">
    <property type="entry name" value="Prohead_protease"/>
</dbReference>
<keyword evidence="3" id="KW-0378">Hydrolase</keyword>
<sequence length="182" mass="19510">MNTAARLPEGLEHRAAVELRAAAGRRLEGRVASFGVAARIGGEFLETIAAGAFAATLADGHDILALMDHDPSRLLARTSSGTLRLTEDAQGLAFSLDVPDTSLGRDVLALAERRDLGGMSFGFRPLAEAWPSRDQRELRAVELVEVSVVTAFPAYPQTAIAARARSTGSADALRRRRLMEML</sequence>
<reference evidence="5" key="1">
    <citation type="submission" date="2017-12" db="EMBL/GenBank/DDBJ databases">
        <authorList>
            <person name="Martens C."/>
            <person name="Dahlstrom E."/>
            <person name="Barbian K."/>
            <person name="Sykora L."/>
            <person name="Ricklefs S."/>
            <person name="Bruno D."/>
            <person name="Anzick I."/>
            <person name="Myles I."/>
            <person name="Datta S.K."/>
        </authorList>
    </citation>
    <scope>NUCLEOTIDE SEQUENCE</scope>
    <source>
        <strain evidence="5">AD2</strain>
    </source>
</reference>
<dbReference type="InterPro" id="IPR054613">
    <property type="entry name" value="Peptidase_S78_dom"/>
</dbReference>
<name>A0A4Y1N3H1_9PROT</name>
<evidence type="ECO:0000256" key="2">
    <source>
        <dbReference type="ARBA" id="ARBA00022670"/>
    </source>
</evidence>
<dbReference type="EMBL" id="CP025189">
    <property type="protein sequence ID" value="AWV24698.1"/>
    <property type="molecule type" value="Genomic_DNA"/>
</dbReference>
<feature type="domain" description="Prohead serine protease" evidence="4">
    <location>
        <begin position="24"/>
        <end position="167"/>
    </location>
</feature>
<dbReference type="GO" id="GO:0008233">
    <property type="term" value="F:peptidase activity"/>
    <property type="evidence" value="ECO:0007669"/>
    <property type="project" value="UniProtKB-KW"/>
</dbReference>
<evidence type="ECO:0000256" key="1">
    <source>
        <dbReference type="ARBA" id="ARBA00022612"/>
    </source>
</evidence>
<evidence type="ECO:0000313" key="5">
    <source>
        <dbReference type="EMBL" id="AWV24698.1"/>
    </source>
</evidence>
<protein>
    <submittedName>
        <fullName evidence="5">Phage Prohead Protease</fullName>
    </submittedName>
</protein>
<accession>A0A4Y1N3H1</accession>
<keyword evidence="1" id="KW-1188">Viral release from host cell</keyword>
<organism evidence="5">
    <name type="scientific">Roseomonas mucosa</name>
    <dbReference type="NCBI Taxonomy" id="207340"/>
    <lineage>
        <taxon>Bacteria</taxon>
        <taxon>Pseudomonadati</taxon>
        <taxon>Pseudomonadota</taxon>
        <taxon>Alphaproteobacteria</taxon>
        <taxon>Acetobacterales</taxon>
        <taxon>Roseomonadaceae</taxon>
        <taxon>Roseomonas</taxon>
    </lineage>
</organism>
<dbReference type="GO" id="GO:0006508">
    <property type="term" value="P:proteolysis"/>
    <property type="evidence" value="ECO:0007669"/>
    <property type="project" value="UniProtKB-KW"/>
</dbReference>
<dbReference type="Pfam" id="PF04586">
    <property type="entry name" value="Peptidase_S78"/>
    <property type="match status" value="1"/>
</dbReference>
<evidence type="ECO:0000259" key="4">
    <source>
        <dbReference type="Pfam" id="PF04586"/>
    </source>
</evidence>
<keyword evidence="2 5" id="KW-0645">Protease</keyword>